<sequence>MKNPNSLLLLIITVMITCSAKPSYSQGQKFIYAEAAGSGLLASINFDRRFQKDSREGMGFKAGIGTGSLLGLWDSKFNIPLGLNYVKGKNKSAFLFGANLTTTLIDENAYEKSGVILVPSLDIGYRFRPLKKGFAFQATINPCYVQDSGLSLIGGVGLGYAW</sequence>
<dbReference type="RefSeq" id="WP_093095609.1">
    <property type="nucleotide sequence ID" value="NZ_FNGK01000001.1"/>
</dbReference>
<feature type="chain" id="PRO_5042541951" description="Outer membrane protein beta-barrel domain-containing protein" evidence="1">
    <location>
        <begin position="21"/>
        <end position="162"/>
    </location>
</feature>
<reference evidence="2 3" key="1">
    <citation type="submission" date="2017-06" db="EMBL/GenBank/DDBJ databases">
        <authorList>
            <consortium name="Pathogen Informatics"/>
        </authorList>
    </citation>
    <scope>NUCLEOTIDE SEQUENCE [LARGE SCALE GENOMIC DNA]</scope>
    <source>
        <strain evidence="2 3">NCTC12149</strain>
    </source>
</reference>
<evidence type="ECO:0000313" key="3">
    <source>
        <dbReference type="Proteomes" id="UP000215355"/>
    </source>
</evidence>
<name>A0AAJ4XCC7_9SPHI</name>
<dbReference type="Proteomes" id="UP000215355">
    <property type="component" value="Chromosome 1"/>
</dbReference>
<accession>A0AAJ4XCC7</accession>
<dbReference type="EMBL" id="LT906468">
    <property type="protein sequence ID" value="SNV48792.1"/>
    <property type="molecule type" value="Genomic_DNA"/>
</dbReference>
<dbReference type="AlphaFoldDB" id="A0AAJ4XCC7"/>
<gene>
    <name evidence="2" type="ORF">SAMEA4412673_01616</name>
</gene>
<protein>
    <recommendedName>
        <fullName evidence="4">Outer membrane protein beta-barrel domain-containing protein</fullName>
    </recommendedName>
</protein>
<evidence type="ECO:0000256" key="1">
    <source>
        <dbReference type="SAM" id="SignalP"/>
    </source>
</evidence>
<feature type="signal peptide" evidence="1">
    <location>
        <begin position="1"/>
        <end position="20"/>
    </location>
</feature>
<dbReference type="KEGG" id="smiz:4412673_01616"/>
<evidence type="ECO:0000313" key="2">
    <source>
        <dbReference type="EMBL" id="SNV48792.1"/>
    </source>
</evidence>
<proteinExistence type="predicted"/>
<keyword evidence="1" id="KW-0732">Signal</keyword>
<evidence type="ECO:0008006" key="4">
    <source>
        <dbReference type="Google" id="ProtNLM"/>
    </source>
</evidence>
<organism evidence="2 3">
    <name type="scientific">Sphingobacterium mizutaii</name>
    <dbReference type="NCBI Taxonomy" id="1010"/>
    <lineage>
        <taxon>Bacteria</taxon>
        <taxon>Pseudomonadati</taxon>
        <taxon>Bacteroidota</taxon>
        <taxon>Sphingobacteriia</taxon>
        <taxon>Sphingobacteriales</taxon>
        <taxon>Sphingobacteriaceae</taxon>
        <taxon>Sphingobacterium</taxon>
    </lineage>
</organism>